<sequence>MRRVLAGVTAGVLVLAAGCSGGDEDPGTDGNVAGEPAVTAEESARVLADWTRRYNEAVGSGDARVWREAVTGPLAAPVEARVRTYGRLPGSARVEPRNPVFYVPRQKGWPRWFAVAALDGGRQVLAVFARAGAKDRWRAAHWLPFKGRPPELAYDSEGYAVPAPDRGVAAAHAAYLGGDDTAPLTPDAFSSDARARRDRFAPGPGPSYALQTKDGGSLVWYGLTQEQAGGGTPRAELRDYLTRTGRTGGGVRATWQWLAIGYAPVSGRANVLGESVSLAAVR</sequence>
<keyword evidence="3" id="KW-1185">Reference proteome</keyword>
<dbReference type="PROSITE" id="PS51257">
    <property type="entry name" value="PROKAR_LIPOPROTEIN"/>
    <property type="match status" value="1"/>
</dbReference>
<protein>
    <recommendedName>
        <fullName evidence="1">DUF8094 domain-containing protein</fullName>
    </recommendedName>
</protein>
<dbReference type="AlphaFoldDB" id="A0A7W3LNV4"/>
<comment type="caution">
    <text evidence="2">The sequence shown here is derived from an EMBL/GenBank/DDBJ whole genome shotgun (WGS) entry which is preliminary data.</text>
</comment>
<accession>A0A7W3LNV4</accession>
<dbReference type="RefSeq" id="WP_182843848.1">
    <property type="nucleotide sequence ID" value="NZ_JACJIA010000003.1"/>
</dbReference>
<gene>
    <name evidence="2" type="ORF">HNR61_003175</name>
</gene>
<proteinExistence type="predicted"/>
<feature type="domain" description="DUF8094" evidence="1">
    <location>
        <begin position="35"/>
        <end position="179"/>
    </location>
</feature>
<dbReference type="Proteomes" id="UP000572680">
    <property type="component" value="Unassembled WGS sequence"/>
</dbReference>
<evidence type="ECO:0000313" key="2">
    <source>
        <dbReference type="EMBL" id="MBA8951544.1"/>
    </source>
</evidence>
<dbReference type="EMBL" id="JACJIA010000003">
    <property type="protein sequence ID" value="MBA8951544.1"/>
    <property type="molecule type" value="Genomic_DNA"/>
</dbReference>
<name>A0A7W3LNV4_ACTNM</name>
<evidence type="ECO:0000313" key="3">
    <source>
        <dbReference type="Proteomes" id="UP000572680"/>
    </source>
</evidence>
<evidence type="ECO:0000259" key="1">
    <source>
        <dbReference type="Pfam" id="PF26366"/>
    </source>
</evidence>
<dbReference type="Pfam" id="PF26366">
    <property type="entry name" value="DUF8094"/>
    <property type="match status" value="1"/>
</dbReference>
<reference evidence="2 3" key="1">
    <citation type="submission" date="2020-08" db="EMBL/GenBank/DDBJ databases">
        <title>Genomic Encyclopedia of Type Strains, Phase IV (KMG-IV): sequencing the most valuable type-strain genomes for metagenomic binning, comparative biology and taxonomic classification.</title>
        <authorList>
            <person name="Goeker M."/>
        </authorList>
    </citation>
    <scope>NUCLEOTIDE SEQUENCE [LARGE SCALE GENOMIC DNA]</scope>
    <source>
        <strain evidence="2 3">DSM 44197</strain>
    </source>
</reference>
<organism evidence="2 3">
    <name type="scientific">Actinomadura namibiensis</name>
    <dbReference type="NCBI Taxonomy" id="182080"/>
    <lineage>
        <taxon>Bacteria</taxon>
        <taxon>Bacillati</taxon>
        <taxon>Actinomycetota</taxon>
        <taxon>Actinomycetes</taxon>
        <taxon>Streptosporangiales</taxon>
        <taxon>Thermomonosporaceae</taxon>
        <taxon>Actinomadura</taxon>
    </lineage>
</organism>
<dbReference type="InterPro" id="IPR058407">
    <property type="entry name" value="DUF8094"/>
</dbReference>